<evidence type="ECO:0000256" key="1">
    <source>
        <dbReference type="SAM" id="SignalP"/>
    </source>
</evidence>
<keyword evidence="1" id="KW-0732">Signal</keyword>
<dbReference type="AlphaFoldDB" id="A0A9N8JLR2"/>
<organism evidence="3 4">
    <name type="scientific">Aureobasidium mustum</name>
    <dbReference type="NCBI Taxonomy" id="2773714"/>
    <lineage>
        <taxon>Eukaryota</taxon>
        <taxon>Fungi</taxon>
        <taxon>Dikarya</taxon>
        <taxon>Ascomycota</taxon>
        <taxon>Pezizomycotina</taxon>
        <taxon>Dothideomycetes</taxon>
        <taxon>Dothideomycetidae</taxon>
        <taxon>Dothideales</taxon>
        <taxon>Saccotheciaceae</taxon>
        <taxon>Aureobasidium</taxon>
    </lineage>
</organism>
<feature type="signal peptide" evidence="1">
    <location>
        <begin position="1"/>
        <end position="23"/>
    </location>
</feature>
<evidence type="ECO:0000313" key="4">
    <source>
        <dbReference type="Proteomes" id="UP000714618"/>
    </source>
</evidence>
<dbReference type="Proteomes" id="UP000714618">
    <property type="component" value="Unassembled WGS sequence"/>
</dbReference>
<dbReference type="Pfam" id="PF22803">
    <property type="entry name" value="GBD_Y3"/>
    <property type="match status" value="1"/>
</dbReference>
<evidence type="ECO:0000259" key="2">
    <source>
        <dbReference type="Pfam" id="PF22803"/>
    </source>
</evidence>
<feature type="chain" id="PRO_5040280520" description="Glycan binding protein Y3-like domain-containing protein" evidence="1">
    <location>
        <begin position="24"/>
        <end position="131"/>
    </location>
</feature>
<name>A0A9N8JLR2_9PEZI</name>
<protein>
    <recommendedName>
        <fullName evidence="2">Glycan binding protein Y3-like domain-containing protein</fullName>
    </recommendedName>
</protein>
<evidence type="ECO:0000313" key="3">
    <source>
        <dbReference type="EMBL" id="CAD0090247.1"/>
    </source>
</evidence>
<proteinExistence type="predicted"/>
<feature type="domain" description="Glycan binding protein Y3-like" evidence="2">
    <location>
        <begin position="57"/>
        <end position="131"/>
    </location>
</feature>
<reference evidence="3" key="1">
    <citation type="submission" date="2020-06" db="EMBL/GenBank/DDBJ databases">
        <authorList>
            <person name="Onetto C."/>
        </authorList>
    </citation>
    <scope>NUCLEOTIDE SEQUENCE</scope>
</reference>
<dbReference type="InterPro" id="IPR054443">
    <property type="entry name" value="Y3-like_dom"/>
</dbReference>
<dbReference type="EMBL" id="CAIJEO010000004">
    <property type="protein sequence ID" value="CAD0090247.1"/>
    <property type="molecule type" value="Genomic_DNA"/>
</dbReference>
<comment type="caution">
    <text evidence="3">The sequence shown here is derived from an EMBL/GenBank/DDBJ whole genome shotgun (WGS) entry which is preliminary data.</text>
</comment>
<accession>A0A9N8JLR2</accession>
<dbReference type="OrthoDB" id="3770800at2759"/>
<gene>
    <name evidence="3" type="ORF">AWRI4233_LOCUS2603</name>
</gene>
<sequence>MKTTTILATLAVVLGASIDGVTATCFRSGDIFQDKGNARWHVERACKGYDNQQGFFQGTFAAGESKYTCVQGSTTQKYDITVRNENTNAAIDLNDDDCVLRLHNEINGCDHGGDSTVSGWRFIVDPNNGIC</sequence>
<keyword evidence="4" id="KW-1185">Reference proteome</keyword>